<evidence type="ECO:0000256" key="1">
    <source>
        <dbReference type="SAM" id="MobiDB-lite"/>
    </source>
</evidence>
<proteinExistence type="predicted"/>
<dbReference type="Proteomes" id="UP001152622">
    <property type="component" value="Chromosome 3"/>
</dbReference>
<evidence type="ECO:0000313" key="3">
    <source>
        <dbReference type="Proteomes" id="UP001152622"/>
    </source>
</evidence>
<feature type="region of interest" description="Disordered" evidence="1">
    <location>
        <begin position="104"/>
        <end position="173"/>
    </location>
</feature>
<accession>A0A9Q1FXU0</accession>
<name>A0A9Q1FXU0_SYNKA</name>
<feature type="compositionally biased region" description="Basic residues" evidence="1">
    <location>
        <begin position="119"/>
        <end position="129"/>
    </location>
</feature>
<feature type="compositionally biased region" description="Low complexity" evidence="1">
    <location>
        <begin position="157"/>
        <end position="173"/>
    </location>
</feature>
<evidence type="ECO:0000313" key="2">
    <source>
        <dbReference type="EMBL" id="KAJ8369220.1"/>
    </source>
</evidence>
<sequence>MECERLIERISQLEKKIETLYQIREDEQFIDSVAASVQGAEPPNANGQTQIFIRGITSNLEYPVTDMADTLPWMGPNATGVAVEAPKPAFPNDASYWLSIGARPKASTPASNWSDVVHRRGKSSKKSNKRAPTLTPPPQLSLQNRHSEDVSVPIRDPTTPLSPSTTLTIQGVN</sequence>
<gene>
    <name evidence="2" type="ORF">SKAU_G00092480</name>
</gene>
<organism evidence="2 3">
    <name type="scientific">Synaphobranchus kaupii</name>
    <name type="common">Kaup's arrowtooth eel</name>
    <dbReference type="NCBI Taxonomy" id="118154"/>
    <lineage>
        <taxon>Eukaryota</taxon>
        <taxon>Metazoa</taxon>
        <taxon>Chordata</taxon>
        <taxon>Craniata</taxon>
        <taxon>Vertebrata</taxon>
        <taxon>Euteleostomi</taxon>
        <taxon>Actinopterygii</taxon>
        <taxon>Neopterygii</taxon>
        <taxon>Teleostei</taxon>
        <taxon>Anguilliformes</taxon>
        <taxon>Synaphobranchidae</taxon>
        <taxon>Synaphobranchus</taxon>
    </lineage>
</organism>
<dbReference type="EMBL" id="JAINUF010000003">
    <property type="protein sequence ID" value="KAJ8369220.1"/>
    <property type="molecule type" value="Genomic_DNA"/>
</dbReference>
<keyword evidence="3" id="KW-1185">Reference proteome</keyword>
<comment type="caution">
    <text evidence="2">The sequence shown here is derived from an EMBL/GenBank/DDBJ whole genome shotgun (WGS) entry which is preliminary data.</text>
</comment>
<protein>
    <submittedName>
        <fullName evidence="2">Uncharacterized protein</fullName>
    </submittedName>
</protein>
<dbReference type="AlphaFoldDB" id="A0A9Q1FXU0"/>
<reference evidence="2" key="1">
    <citation type="journal article" date="2023" name="Science">
        <title>Genome structures resolve the early diversification of teleost fishes.</title>
        <authorList>
            <person name="Parey E."/>
            <person name="Louis A."/>
            <person name="Montfort J."/>
            <person name="Bouchez O."/>
            <person name="Roques C."/>
            <person name="Iampietro C."/>
            <person name="Lluch J."/>
            <person name="Castinel A."/>
            <person name="Donnadieu C."/>
            <person name="Desvignes T."/>
            <person name="Floi Bucao C."/>
            <person name="Jouanno E."/>
            <person name="Wen M."/>
            <person name="Mejri S."/>
            <person name="Dirks R."/>
            <person name="Jansen H."/>
            <person name="Henkel C."/>
            <person name="Chen W.J."/>
            <person name="Zahm M."/>
            <person name="Cabau C."/>
            <person name="Klopp C."/>
            <person name="Thompson A.W."/>
            <person name="Robinson-Rechavi M."/>
            <person name="Braasch I."/>
            <person name="Lecointre G."/>
            <person name="Bobe J."/>
            <person name="Postlethwait J.H."/>
            <person name="Berthelot C."/>
            <person name="Roest Crollius H."/>
            <person name="Guiguen Y."/>
        </authorList>
    </citation>
    <scope>NUCLEOTIDE SEQUENCE</scope>
    <source>
        <strain evidence="2">WJC10195</strain>
    </source>
</reference>